<dbReference type="RefSeq" id="WP_267772395.1">
    <property type="nucleotide sequence ID" value="NZ_JAPNKE010000002.1"/>
</dbReference>
<keyword evidence="2" id="KW-1185">Reference proteome</keyword>
<reference evidence="1" key="1">
    <citation type="submission" date="2022-11" db="EMBL/GenBank/DDBJ databases">
        <title>Minimal conservation of predation-associated metabolite biosynthetic gene clusters underscores biosynthetic potential of Myxococcota including descriptions for ten novel species: Archangium lansinium sp. nov., Myxococcus landrumus sp. nov., Nannocystis bai.</title>
        <authorList>
            <person name="Ahearne A."/>
            <person name="Stevens C."/>
            <person name="Phillips K."/>
        </authorList>
    </citation>
    <scope>NUCLEOTIDE SEQUENCE</scope>
    <source>
        <strain evidence="1">Na p29</strain>
    </source>
</reference>
<organism evidence="1 2">
    <name type="scientific">Nannocystis pusilla</name>
    <dbReference type="NCBI Taxonomy" id="889268"/>
    <lineage>
        <taxon>Bacteria</taxon>
        <taxon>Pseudomonadati</taxon>
        <taxon>Myxococcota</taxon>
        <taxon>Polyangia</taxon>
        <taxon>Nannocystales</taxon>
        <taxon>Nannocystaceae</taxon>
        <taxon>Nannocystis</taxon>
    </lineage>
</organism>
<comment type="caution">
    <text evidence="1">The sequence shown here is derived from an EMBL/GenBank/DDBJ whole genome shotgun (WGS) entry which is preliminary data.</text>
</comment>
<proteinExistence type="predicted"/>
<name>A0A9X3EUV5_9BACT</name>
<protein>
    <submittedName>
        <fullName evidence="1">Uncharacterized protein</fullName>
    </submittedName>
</protein>
<dbReference type="Proteomes" id="UP001150924">
    <property type="component" value="Unassembled WGS sequence"/>
</dbReference>
<dbReference type="EMBL" id="JAPNKE010000002">
    <property type="protein sequence ID" value="MCY1009720.1"/>
    <property type="molecule type" value="Genomic_DNA"/>
</dbReference>
<sequence>MIAQRSGRQQRGAGVVEQLAAQARQGEAGGTIGVRRDRGFGVAALDQAKQELQRGREILAVALGEGLEGSQLEVAQGRERVTAAIGVGVHRHDAELGAAGLDVEQEQQAVEEHHAFAGEPLGELGVIEDGRVGLAAVMDELVGELLDRFAGAALEVGRDGEGVAEWSGARGRAAVAEVQGRFVVRAAAVTMRGVVEVGVRRPGLVDRVEVVEEHGLAAAHERGEADDVELGGAGGVVRTARTRHSSSRITTRAPTTWVRGSVMRAGAG</sequence>
<dbReference type="AlphaFoldDB" id="A0A9X3EUV5"/>
<accession>A0A9X3EUV5</accession>
<evidence type="ECO:0000313" key="1">
    <source>
        <dbReference type="EMBL" id="MCY1009720.1"/>
    </source>
</evidence>
<evidence type="ECO:0000313" key="2">
    <source>
        <dbReference type="Proteomes" id="UP001150924"/>
    </source>
</evidence>
<gene>
    <name evidence="1" type="ORF">OV079_29980</name>
</gene>